<evidence type="ECO:0000313" key="2">
    <source>
        <dbReference type="EMBL" id="RUS57550.1"/>
    </source>
</evidence>
<evidence type="ECO:0000256" key="1">
    <source>
        <dbReference type="SAM" id="Phobius"/>
    </source>
</evidence>
<sequence length="45" mass="5386">MDKEKKTSWLIFTGSTVFYTVILIVLLYLYHYKDIQGGSFIYNEF</sequence>
<dbReference type="AlphaFoldDB" id="A0A433RW95"/>
<dbReference type="Proteomes" id="UP000288623">
    <property type="component" value="Unassembled WGS sequence"/>
</dbReference>
<proteinExistence type="predicted"/>
<keyword evidence="1" id="KW-0812">Transmembrane</keyword>
<feature type="transmembrane region" description="Helical" evidence="1">
    <location>
        <begin position="9"/>
        <end position="30"/>
    </location>
</feature>
<accession>A0A433RW95</accession>
<name>A0A433RW95_9BACL</name>
<dbReference type="InterPro" id="IPR021008">
    <property type="entry name" value="DltX"/>
</dbReference>
<reference evidence="2 3" key="1">
    <citation type="submission" date="2014-11" db="EMBL/GenBank/DDBJ databases">
        <title>Genome sequence and analysis of novel Kurthia sp.</title>
        <authorList>
            <person name="Lawson J.N."/>
            <person name="Gonzalez J.E."/>
            <person name="Rinauldi L."/>
            <person name="Xuan Z."/>
            <person name="Firman A."/>
            <person name="Shaddox L."/>
            <person name="Trudeau A."/>
            <person name="Shah S."/>
            <person name="Reiman D."/>
        </authorList>
    </citation>
    <scope>NUCLEOTIDE SEQUENCE [LARGE SCALE GENOMIC DNA]</scope>
    <source>
        <strain evidence="2 3">3B1D</strain>
    </source>
</reference>
<keyword evidence="1" id="KW-1133">Transmembrane helix</keyword>
<dbReference type="Pfam" id="PF12459">
    <property type="entry name" value="DltX"/>
    <property type="match status" value="1"/>
</dbReference>
<organism evidence="2 3">
    <name type="scientific">Candidatus Kurthia intestinigallinarum</name>
    <dbReference type="NCBI Taxonomy" id="1562256"/>
    <lineage>
        <taxon>Bacteria</taxon>
        <taxon>Bacillati</taxon>
        <taxon>Bacillota</taxon>
        <taxon>Bacilli</taxon>
        <taxon>Bacillales</taxon>
        <taxon>Caryophanaceae</taxon>
        <taxon>Kurthia</taxon>
    </lineage>
</organism>
<keyword evidence="3" id="KW-1185">Reference proteome</keyword>
<keyword evidence="1" id="KW-0472">Membrane</keyword>
<comment type="caution">
    <text evidence="2">The sequence shown here is derived from an EMBL/GenBank/DDBJ whole genome shotgun (WGS) entry which is preliminary data.</text>
</comment>
<dbReference type="RefSeq" id="WP_126989882.1">
    <property type="nucleotide sequence ID" value="NZ_JTFC01000019.1"/>
</dbReference>
<dbReference type="EMBL" id="JTFC01000019">
    <property type="protein sequence ID" value="RUS57550.1"/>
    <property type="molecule type" value="Genomic_DNA"/>
</dbReference>
<gene>
    <name evidence="2" type="ORF">QI30_05195</name>
</gene>
<protein>
    <submittedName>
        <fullName evidence="2">D-Ala-teichoic acid biosynthesis protein</fullName>
    </submittedName>
</protein>
<evidence type="ECO:0000313" key="3">
    <source>
        <dbReference type="Proteomes" id="UP000288623"/>
    </source>
</evidence>